<reference evidence="2" key="1">
    <citation type="submission" date="2021-05" db="EMBL/GenBank/DDBJ databases">
        <title>A free-living protist that lacks canonical eukaryotic 1 DNA replication and segregation systems.</title>
        <authorList>
            <person name="Salas-Leiva D.E."/>
            <person name="Tromer E.C."/>
            <person name="Curtis B.A."/>
            <person name="Jerlstrom-Hultqvist J."/>
            <person name="Kolisko M."/>
            <person name="Yi Z."/>
            <person name="Salas-Leiva J.S."/>
            <person name="Gallot-Lavallee L."/>
            <person name="Kops G.J.P.L."/>
            <person name="Archibald J.M."/>
            <person name="Simpson A.G.B."/>
            <person name="Roger A.J."/>
        </authorList>
    </citation>
    <scope>NUCLEOTIDE SEQUENCE</scope>
    <source>
        <strain evidence="2">BICM</strain>
    </source>
</reference>
<dbReference type="SUPFAM" id="SSF52540">
    <property type="entry name" value="P-loop containing nucleoside triphosphate hydrolases"/>
    <property type="match status" value="1"/>
</dbReference>
<proteinExistence type="predicted"/>
<evidence type="ECO:0000313" key="3">
    <source>
        <dbReference type="Proteomes" id="UP000717585"/>
    </source>
</evidence>
<dbReference type="Gene3D" id="3.40.50.300">
    <property type="entry name" value="P-loop containing nucleotide triphosphate hydrolases"/>
    <property type="match status" value="1"/>
</dbReference>
<sequence>MKNLALSNLYTNEERESLIAKMLANAKELRDSLETDKTNPSSHLKMTQSLREIMNLLNVIQVRNHERPDSIFDDVLQRVERRMNRSATLIAELRSCPTWSGQRRILSALDEIHRKMRLDGDYLTMTLGGWDSLKSFSQEHQANLSHVPTKQLVAAMWWFWASHFGEADMVPFSLFCQAAATTLGLPLYMFRAKVVRPQYLHTLRYFFMYHIRARQRMRAASTKYPGNVVAAVLQQLRSCADRGKTGMRPMKVIAQRAELYSHVLIGVVGREQIYMNSVGRRIFGVKCHPWLISNLPFRFFDPATLVEHPSSKPFCTDYWQPSTTNVALVVRNDGVRITVMLSFAKVGSDVLIVGAQMPGAGRESVVPRDIMAAAGIRASDSLLLPKRVKKRKVLGSNLQIGTAHLESMTAGSSSESDDGMSDSAMEPSGQANAMVLEQLLAPVADPDSALPDPGRSTSKKKGLWTRLTGSTSLEARQKSLVDGAMRWTLDIPVSVGELRHTRTEGLTFEQLSYRRVAERYKMTMLRLRTLGPNVQITVTAAVVGPRCCGKSTLVSRLCTGVFQPDHSPTTGITVRETEKFGTTLRFAEIPSEMCYNGKLCGITRAPKSDFLIYAYDCTDAPSVQLGVIGAGGDIEKELEQVKASAKTGIVVGLKYDSFPYIGNPETLLRYRRVAAALQWPHVLVSSRTGQSIEMAVICTMIAAGLTGE</sequence>
<gene>
    <name evidence="2" type="ORF">J8273_4892</name>
</gene>
<accession>A0A8J6E1K7</accession>
<dbReference type="InterPro" id="IPR027417">
    <property type="entry name" value="P-loop_NTPase"/>
</dbReference>
<evidence type="ECO:0000256" key="1">
    <source>
        <dbReference type="SAM" id="MobiDB-lite"/>
    </source>
</evidence>
<dbReference type="Proteomes" id="UP000717585">
    <property type="component" value="Unassembled WGS sequence"/>
</dbReference>
<comment type="caution">
    <text evidence="2">The sequence shown here is derived from an EMBL/GenBank/DDBJ whole genome shotgun (WGS) entry which is preliminary data.</text>
</comment>
<name>A0A8J6E1K7_9EUKA</name>
<organism evidence="2 3">
    <name type="scientific">Carpediemonas membranifera</name>
    <dbReference type="NCBI Taxonomy" id="201153"/>
    <lineage>
        <taxon>Eukaryota</taxon>
        <taxon>Metamonada</taxon>
        <taxon>Carpediemonas-like organisms</taxon>
        <taxon>Carpediemonas</taxon>
    </lineage>
</organism>
<protein>
    <submittedName>
        <fullName evidence="2">Uncharacterized protein</fullName>
    </submittedName>
</protein>
<evidence type="ECO:0000313" key="2">
    <source>
        <dbReference type="EMBL" id="KAG9393593.1"/>
    </source>
</evidence>
<dbReference type="AlphaFoldDB" id="A0A8J6E1K7"/>
<feature type="region of interest" description="Disordered" evidence="1">
    <location>
        <begin position="405"/>
        <end position="427"/>
    </location>
</feature>
<feature type="region of interest" description="Disordered" evidence="1">
    <location>
        <begin position="444"/>
        <end position="463"/>
    </location>
</feature>
<dbReference type="EMBL" id="JAHDYR010000022">
    <property type="protein sequence ID" value="KAG9393593.1"/>
    <property type="molecule type" value="Genomic_DNA"/>
</dbReference>
<keyword evidence="3" id="KW-1185">Reference proteome</keyword>